<feature type="transmembrane region" description="Helical" evidence="3">
    <location>
        <begin position="89"/>
        <end position="108"/>
    </location>
</feature>
<comment type="similarity">
    <text evidence="1">Belongs to the phosphate/phosphite/phosphonate binding protein family.</text>
</comment>
<evidence type="ECO:0000256" key="2">
    <source>
        <dbReference type="ARBA" id="ARBA00022729"/>
    </source>
</evidence>
<feature type="transmembrane region" description="Helical" evidence="3">
    <location>
        <begin position="21"/>
        <end position="40"/>
    </location>
</feature>
<protein>
    <recommendedName>
        <fullName evidence="6">Phosphate/phosphite/phosphonate ABC transporter substrate-binding protein</fullName>
    </recommendedName>
</protein>
<evidence type="ECO:0008006" key="6">
    <source>
        <dbReference type="Google" id="ProtNLM"/>
    </source>
</evidence>
<dbReference type="PANTHER" id="PTHR35841:SF1">
    <property type="entry name" value="PHOSPHONATES-BINDING PERIPLASMIC PROTEIN"/>
    <property type="match status" value="1"/>
</dbReference>
<comment type="caution">
    <text evidence="4">The sequence shown here is derived from an EMBL/GenBank/DDBJ whole genome shotgun (WGS) entry which is preliminary data.</text>
</comment>
<feature type="transmembrane region" description="Helical" evidence="3">
    <location>
        <begin position="46"/>
        <end position="68"/>
    </location>
</feature>
<dbReference type="CDD" id="cd01071">
    <property type="entry name" value="PBP2_PhnD_like"/>
    <property type="match status" value="1"/>
</dbReference>
<evidence type="ECO:0000313" key="4">
    <source>
        <dbReference type="EMBL" id="GCE28596.1"/>
    </source>
</evidence>
<dbReference type="EMBL" id="BIFT01000001">
    <property type="protein sequence ID" value="GCE28596.1"/>
    <property type="molecule type" value="Genomic_DNA"/>
</dbReference>
<name>A0A402BBB2_9CHLR</name>
<keyword evidence="3" id="KW-1133">Transmembrane helix</keyword>
<sequence length="397" mass="43663">MSGQENKFQESNSQENRFQKRNFQLVLLIGLFLSVCFDLLKNAISLPAWIGPIVPLLIIAFVALLILVETMKEEDTSTTQGRRAFLNHLVLPAATISLLTFLGGFLIIKEGDMQKERDQLKKAQQAFEAQRKSQLTRLRIGWLPIGNSPGGKVDTSNFNNSLANLLGIPVSSESIGSTYTDTVNALAQGRVEVGWLGPFSYLHAHQKYGAKVILRQVRTEGQKTYQSYIIVGANSGIHTLQGLKSQTFAFVDPLSTSGNLIPRYVLKKAGIDPDKDIRGVYAGSHEEVLQGVFSGKYPAGAVSSDNYDLYQKEARTPSLIILAKSFPIPSGPIAVRKDIQLYDVLRVQDAFLTIGESDPAILNTIGFVGFAKATDDTYKELLEIASYLNIDISKYNG</sequence>
<keyword evidence="2" id="KW-0732">Signal</keyword>
<dbReference type="InterPro" id="IPR005770">
    <property type="entry name" value="PhnD"/>
</dbReference>
<dbReference type="GO" id="GO:0043190">
    <property type="term" value="C:ATP-binding cassette (ABC) transporter complex"/>
    <property type="evidence" value="ECO:0007669"/>
    <property type="project" value="InterPro"/>
</dbReference>
<dbReference type="OrthoDB" id="1792890at2"/>
<dbReference type="PANTHER" id="PTHR35841">
    <property type="entry name" value="PHOSPHONATES-BINDING PERIPLASMIC PROTEIN"/>
    <property type="match status" value="1"/>
</dbReference>
<dbReference type="AlphaFoldDB" id="A0A402BBB2"/>
<dbReference type="NCBIfam" id="TIGR01098">
    <property type="entry name" value="3A0109s03R"/>
    <property type="match status" value="1"/>
</dbReference>
<keyword evidence="5" id="KW-1185">Reference proteome</keyword>
<keyword evidence="3" id="KW-0472">Membrane</keyword>
<dbReference type="Gene3D" id="3.40.190.10">
    <property type="entry name" value="Periplasmic binding protein-like II"/>
    <property type="match status" value="2"/>
</dbReference>
<dbReference type="RefSeq" id="WP_126628798.1">
    <property type="nucleotide sequence ID" value="NZ_BIFT01000001.1"/>
</dbReference>
<accession>A0A402BBB2</accession>
<gene>
    <name evidence="4" type="ORF">KDA_40800</name>
</gene>
<evidence type="ECO:0000256" key="3">
    <source>
        <dbReference type="SAM" id="Phobius"/>
    </source>
</evidence>
<dbReference type="GO" id="GO:0055085">
    <property type="term" value="P:transmembrane transport"/>
    <property type="evidence" value="ECO:0007669"/>
    <property type="project" value="InterPro"/>
</dbReference>
<keyword evidence="3" id="KW-0812">Transmembrane</keyword>
<evidence type="ECO:0000313" key="5">
    <source>
        <dbReference type="Proteomes" id="UP000287171"/>
    </source>
</evidence>
<proteinExistence type="inferred from homology"/>
<dbReference type="Pfam" id="PF12974">
    <property type="entry name" value="Phosphonate-bd"/>
    <property type="match status" value="1"/>
</dbReference>
<dbReference type="Proteomes" id="UP000287171">
    <property type="component" value="Unassembled WGS sequence"/>
</dbReference>
<dbReference type="SUPFAM" id="SSF53850">
    <property type="entry name" value="Periplasmic binding protein-like II"/>
    <property type="match status" value="1"/>
</dbReference>
<organism evidence="4 5">
    <name type="scientific">Dictyobacter alpinus</name>
    <dbReference type="NCBI Taxonomy" id="2014873"/>
    <lineage>
        <taxon>Bacteria</taxon>
        <taxon>Bacillati</taxon>
        <taxon>Chloroflexota</taxon>
        <taxon>Ktedonobacteria</taxon>
        <taxon>Ktedonobacterales</taxon>
        <taxon>Dictyobacteraceae</taxon>
        <taxon>Dictyobacter</taxon>
    </lineage>
</organism>
<evidence type="ECO:0000256" key="1">
    <source>
        <dbReference type="ARBA" id="ARBA00007162"/>
    </source>
</evidence>
<reference evidence="5" key="1">
    <citation type="submission" date="2018-12" db="EMBL/GenBank/DDBJ databases">
        <title>Tengunoibacter tsumagoiensis gen. nov., sp. nov., Dictyobacter kobayashii sp. nov., D. alpinus sp. nov., and D. joshuensis sp. nov. and description of Dictyobacteraceae fam. nov. within the order Ktedonobacterales isolated from Tengu-no-mugimeshi.</title>
        <authorList>
            <person name="Wang C.M."/>
            <person name="Zheng Y."/>
            <person name="Sakai Y."/>
            <person name="Toyoda A."/>
            <person name="Minakuchi Y."/>
            <person name="Abe K."/>
            <person name="Yokota A."/>
            <person name="Yabe S."/>
        </authorList>
    </citation>
    <scope>NUCLEOTIDE SEQUENCE [LARGE SCALE GENOMIC DNA]</scope>
    <source>
        <strain evidence="5">Uno16</strain>
    </source>
</reference>